<comment type="caution">
    <text evidence="2">The sequence shown here is derived from an EMBL/GenBank/DDBJ whole genome shotgun (WGS) entry which is preliminary data.</text>
</comment>
<evidence type="ECO:0000313" key="2">
    <source>
        <dbReference type="EMBL" id="KKL52420.1"/>
    </source>
</evidence>
<organism evidence="2">
    <name type="scientific">marine sediment metagenome</name>
    <dbReference type="NCBI Taxonomy" id="412755"/>
    <lineage>
        <taxon>unclassified sequences</taxon>
        <taxon>metagenomes</taxon>
        <taxon>ecological metagenomes</taxon>
    </lineage>
</organism>
<accession>A0A0F9F5B3</accession>
<name>A0A0F9F5B3_9ZZZZ</name>
<dbReference type="EMBL" id="LAZR01031901">
    <property type="protein sequence ID" value="KKL52420.1"/>
    <property type="molecule type" value="Genomic_DNA"/>
</dbReference>
<sequence>MIMTEEKIKLEKNVIINIIDGDACIYLPPGIIGKRLPPPQVIPFRFSTLQEFKTKQTMSDFMKELKKLFNTNNFKVSYFELPEEKEDKKDDNEERRRETEESI</sequence>
<gene>
    <name evidence="2" type="ORF">LCGC14_2285650</name>
</gene>
<reference evidence="2" key="1">
    <citation type="journal article" date="2015" name="Nature">
        <title>Complex archaea that bridge the gap between prokaryotes and eukaryotes.</title>
        <authorList>
            <person name="Spang A."/>
            <person name="Saw J.H."/>
            <person name="Jorgensen S.L."/>
            <person name="Zaremba-Niedzwiedzka K."/>
            <person name="Martijn J."/>
            <person name="Lind A.E."/>
            <person name="van Eijk R."/>
            <person name="Schleper C."/>
            <person name="Guy L."/>
            <person name="Ettema T.J."/>
        </authorList>
    </citation>
    <scope>NUCLEOTIDE SEQUENCE</scope>
</reference>
<protein>
    <submittedName>
        <fullName evidence="2">Uncharacterized protein</fullName>
    </submittedName>
</protein>
<dbReference type="AlphaFoldDB" id="A0A0F9F5B3"/>
<feature type="region of interest" description="Disordered" evidence="1">
    <location>
        <begin position="84"/>
        <end position="103"/>
    </location>
</feature>
<evidence type="ECO:0000256" key="1">
    <source>
        <dbReference type="SAM" id="MobiDB-lite"/>
    </source>
</evidence>
<feature type="compositionally biased region" description="Basic and acidic residues" evidence="1">
    <location>
        <begin position="85"/>
        <end position="103"/>
    </location>
</feature>
<proteinExistence type="predicted"/>